<feature type="compositionally biased region" description="Basic and acidic residues" evidence="1">
    <location>
        <begin position="35"/>
        <end position="51"/>
    </location>
</feature>
<dbReference type="RefSeq" id="WP_090474584.1">
    <property type="nucleotide sequence ID" value="NZ_LT629710.1"/>
</dbReference>
<organism evidence="2 3">
    <name type="scientific">Nakamurella panacisegetis</name>
    <dbReference type="NCBI Taxonomy" id="1090615"/>
    <lineage>
        <taxon>Bacteria</taxon>
        <taxon>Bacillati</taxon>
        <taxon>Actinomycetota</taxon>
        <taxon>Actinomycetes</taxon>
        <taxon>Nakamurellales</taxon>
        <taxon>Nakamurellaceae</taxon>
        <taxon>Nakamurella</taxon>
    </lineage>
</organism>
<feature type="region of interest" description="Disordered" evidence="1">
    <location>
        <begin position="1"/>
        <end position="59"/>
    </location>
</feature>
<proteinExistence type="predicted"/>
<keyword evidence="3" id="KW-1185">Reference proteome</keyword>
<reference evidence="2 3" key="1">
    <citation type="submission" date="2016-10" db="EMBL/GenBank/DDBJ databases">
        <authorList>
            <person name="de Groot N.N."/>
        </authorList>
    </citation>
    <scope>NUCLEOTIDE SEQUENCE [LARGE SCALE GENOMIC DNA]</scope>
    <source>
        <strain evidence="3">P4-7,KCTC 19426,CECT 7604</strain>
    </source>
</reference>
<accession>A0A1H0IW89</accession>
<sequence>MTDSTPATPIHPTDETDAETPIPTQRPAVTHGRPRSVEGEEAYERSRREQAAIDIAAGW</sequence>
<name>A0A1H0IW89_9ACTN</name>
<evidence type="ECO:0000313" key="3">
    <source>
        <dbReference type="Proteomes" id="UP000198741"/>
    </source>
</evidence>
<gene>
    <name evidence="2" type="ORF">SAMN04515671_0674</name>
</gene>
<dbReference type="EMBL" id="LT629710">
    <property type="protein sequence ID" value="SDO35559.1"/>
    <property type="molecule type" value="Genomic_DNA"/>
</dbReference>
<dbReference type="Proteomes" id="UP000198741">
    <property type="component" value="Chromosome I"/>
</dbReference>
<evidence type="ECO:0000256" key="1">
    <source>
        <dbReference type="SAM" id="MobiDB-lite"/>
    </source>
</evidence>
<evidence type="ECO:0000313" key="2">
    <source>
        <dbReference type="EMBL" id="SDO35559.1"/>
    </source>
</evidence>
<protein>
    <submittedName>
        <fullName evidence="2">Uncharacterized protein</fullName>
    </submittedName>
</protein>
<dbReference type="AlphaFoldDB" id="A0A1H0IW89"/>